<evidence type="ECO:0000256" key="2">
    <source>
        <dbReference type="ARBA" id="ARBA00022730"/>
    </source>
</evidence>
<dbReference type="PANTHER" id="PTHR23410">
    <property type="entry name" value="RIBOSOMAL PROTEIN L5-RELATED"/>
    <property type="match status" value="1"/>
</dbReference>
<dbReference type="Gene3D" id="3.30.420.100">
    <property type="match status" value="1"/>
</dbReference>
<evidence type="ECO:0000313" key="7">
    <source>
        <dbReference type="EMBL" id="KON34038.1"/>
    </source>
</evidence>
<comment type="similarity">
    <text evidence="1 6">Belongs to the universal ribosomal protein uL18 family.</text>
</comment>
<keyword evidence="2 6" id="KW-0699">rRNA-binding</keyword>
<reference evidence="7 8" key="1">
    <citation type="submission" date="2015-06" db="EMBL/GenBank/DDBJ databases">
        <title>New insights into the roles of widespread benthic archaea in carbon and nitrogen cycling.</title>
        <authorList>
            <person name="Lazar C.S."/>
            <person name="Baker B.J."/>
            <person name="Seitz K.W."/>
            <person name="Hyde A.S."/>
            <person name="Dick G.J."/>
            <person name="Hinrichs K.-U."/>
            <person name="Teske A.P."/>
        </authorList>
    </citation>
    <scope>NUCLEOTIDE SEQUENCE [LARGE SCALE GENOMIC DNA]</scope>
    <source>
        <strain evidence="7">SG8-32-1</strain>
    </source>
</reference>
<evidence type="ECO:0000256" key="1">
    <source>
        <dbReference type="ARBA" id="ARBA00007116"/>
    </source>
</evidence>
<evidence type="ECO:0000256" key="4">
    <source>
        <dbReference type="ARBA" id="ARBA00022980"/>
    </source>
</evidence>
<dbReference type="InterPro" id="IPR057268">
    <property type="entry name" value="Ribosomal_L18"/>
</dbReference>
<dbReference type="CDD" id="cd00432">
    <property type="entry name" value="Ribosomal_L18_L5e"/>
    <property type="match status" value="1"/>
</dbReference>
<keyword evidence="4 6" id="KW-0689">Ribosomal protein</keyword>
<dbReference type="GO" id="GO:0022625">
    <property type="term" value="C:cytosolic large ribosomal subunit"/>
    <property type="evidence" value="ECO:0007669"/>
    <property type="project" value="TreeGrafter"/>
</dbReference>
<dbReference type="NCBIfam" id="NF006342">
    <property type="entry name" value="PRK08569.1"/>
    <property type="match status" value="1"/>
</dbReference>
<evidence type="ECO:0000256" key="3">
    <source>
        <dbReference type="ARBA" id="ARBA00022884"/>
    </source>
</evidence>
<dbReference type="InterPro" id="IPR057267">
    <property type="entry name" value="Rbsml_uL18_arch"/>
</dbReference>
<organism evidence="7 8">
    <name type="scientific">miscellaneous Crenarchaeota group-1 archaeon SG8-32-1</name>
    <dbReference type="NCBI Taxonomy" id="1685124"/>
    <lineage>
        <taxon>Archaea</taxon>
        <taxon>Candidatus Bathyarchaeota</taxon>
        <taxon>MCG-1</taxon>
    </lineage>
</organism>
<dbReference type="GO" id="GO:0000027">
    <property type="term" value="P:ribosomal large subunit assembly"/>
    <property type="evidence" value="ECO:0007669"/>
    <property type="project" value="TreeGrafter"/>
</dbReference>
<dbReference type="Proteomes" id="UP000037237">
    <property type="component" value="Unassembled WGS sequence"/>
</dbReference>
<dbReference type="InterPro" id="IPR005485">
    <property type="entry name" value="Rbsml_uL18_euk_arch"/>
</dbReference>
<evidence type="ECO:0000256" key="5">
    <source>
        <dbReference type="ARBA" id="ARBA00023274"/>
    </source>
</evidence>
<dbReference type="PANTHER" id="PTHR23410:SF12">
    <property type="entry name" value="LARGE RIBOSOMAL SUBUNIT PROTEIN UL18"/>
    <property type="match status" value="1"/>
</dbReference>
<evidence type="ECO:0000256" key="6">
    <source>
        <dbReference type="HAMAP-Rule" id="MF_01337"/>
    </source>
</evidence>
<accession>A0A0M0BZK5</accession>
<sequence>MATGPRYRVPFRRRREGKTNYRSRRALVLSRVPRLVVRLSLKHTRIQIIEAEAIGDKVVVSTHSRELAKKYGWLSNCGNVPSAYLSGLLCGYKALANGVEKAFLDVGLHIPSKGTRIFAALKGVVDAGVEVPHSEDIIPTENVINGSKIADYATQLSSDSEVYKQKFSKILTKGVRPEDLPEHFTMVKEKITSAFEKNLKGKKEET</sequence>
<dbReference type="GO" id="GO:0008097">
    <property type="term" value="F:5S rRNA binding"/>
    <property type="evidence" value="ECO:0007669"/>
    <property type="project" value="InterPro"/>
</dbReference>
<dbReference type="GO" id="GO:0006412">
    <property type="term" value="P:translation"/>
    <property type="evidence" value="ECO:0007669"/>
    <property type="project" value="UniProtKB-UniRule"/>
</dbReference>
<dbReference type="AlphaFoldDB" id="A0A0M0BZK5"/>
<dbReference type="PRINTS" id="PR00058">
    <property type="entry name" value="RIBOSOMALL5"/>
</dbReference>
<gene>
    <name evidence="6" type="primary">rpl18</name>
    <name evidence="7" type="ORF">AC477_00835</name>
</gene>
<comment type="subunit">
    <text evidence="6">Part of the 50S ribosomal subunit. Contacts the 5S and 23S rRNAs.</text>
</comment>
<keyword evidence="3 6" id="KW-0694">RNA-binding</keyword>
<dbReference type="GO" id="GO:0003735">
    <property type="term" value="F:structural constituent of ribosome"/>
    <property type="evidence" value="ECO:0007669"/>
    <property type="project" value="InterPro"/>
</dbReference>
<dbReference type="PATRIC" id="fig|1685124.3.peg.84"/>
<comment type="function">
    <text evidence="6">This is one of the proteins that bind and probably mediate the attachment of the 5S RNA into the large ribosomal subunit, where it forms part of the central protuberance.</text>
</comment>
<dbReference type="Pfam" id="PF17144">
    <property type="entry name" value="Ribosomal_L5e"/>
    <property type="match status" value="2"/>
</dbReference>
<comment type="caution">
    <text evidence="7">The sequence shown here is derived from an EMBL/GenBank/DDBJ whole genome shotgun (WGS) entry which is preliminary data.</text>
</comment>
<name>A0A0M0BZK5_9ARCH</name>
<evidence type="ECO:0000313" key="8">
    <source>
        <dbReference type="Proteomes" id="UP000037237"/>
    </source>
</evidence>
<protein>
    <recommendedName>
        <fullName evidence="6">Large ribosomal subunit protein uL18</fullName>
    </recommendedName>
</protein>
<dbReference type="SUPFAM" id="SSF53137">
    <property type="entry name" value="Translational machinery components"/>
    <property type="match status" value="1"/>
</dbReference>
<proteinExistence type="inferred from homology"/>
<keyword evidence="5 6" id="KW-0687">Ribonucleoprotein</keyword>
<dbReference type="EMBL" id="LFWU01000015">
    <property type="protein sequence ID" value="KON34038.1"/>
    <property type="molecule type" value="Genomic_DNA"/>
</dbReference>
<dbReference type="HAMAP" id="MF_01337_A">
    <property type="entry name" value="Ribosomal_uL18_A"/>
    <property type="match status" value="1"/>
</dbReference>